<accession>A0A369VUQ7</accession>
<dbReference type="InterPro" id="IPR028087">
    <property type="entry name" value="Tad_N"/>
</dbReference>
<dbReference type="InterPro" id="IPR036465">
    <property type="entry name" value="vWFA_dom_sf"/>
</dbReference>
<comment type="caution">
    <text evidence="3">The sequence shown here is derived from an EMBL/GenBank/DDBJ whole genome shotgun (WGS) entry which is preliminary data.</text>
</comment>
<dbReference type="OrthoDB" id="7522752at2"/>
<keyword evidence="1" id="KW-0812">Transmembrane</keyword>
<dbReference type="SUPFAM" id="SSF53300">
    <property type="entry name" value="vWA-like"/>
    <property type="match status" value="1"/>
</dbReference>
<proteinExistence type="predicted"/>
<dbReference type="EMBL" id="QQNB01000002">
    <property type="protein sequence ID" value="RDE06068.1"/>
    <property type="molecule type" value="Genomic_DNA"/>
</dbReference>
<evidence type="ECO:0000259" key="2">
    <source>
        <dbReference type="Pfam" id="PF13400"/>
    </source>
</evidence>
<evidence type="ECO:0000313" key="4">
    <source>
        <dbReference type="Proteomes" id="UP000253918"/>
    </source>
</evidence>
<evidence type="ECO:0000313" key="3">
    <source>
        <dbReference type="EMBL" id="RDE06068.1"/>
    </source>
</evidence>
<dbReference type="Pfam" id="PF13400">
    <property type="entry name" value="Tad"/>
    <property type="match status" value="1"/>
</dbReference>
<sequence>MAGEDRSFMARLARDVRGNTLAIGAAAMIPLIGMVGGGIDLSRMYIVKTRLQHACDAGALAGRKAMGGGTWAQSNYAPRLQAERFFNANIAPNAYGSNSIIKAYSETAGKVSGTASAVVPMTLMRVLGRTQETVSVACDAEMRLPNTDIMFVLDTTGSMARPIPGDSDIKIDALKKSVKCFFEIVARLDTDAECSGGAPSGGTGDQVQIRFGFVPYSTNVNVGRLLKPEWMADNWYYQSRWPSYTTSYGWVQTGQKPDNQSASRTNVPENYCTKANAQALYGQPYRETESGNTKTGTQTEVTNVTWTNTNGGTCSGVIVTTTTTFERRPTGQTFSTWNYGATSAMDPQAPDHQNANRLPLNGWTRLDGTRVPGLKNSDGTWASGLVLPIGNDGADRFLTWDGCVEERQTVRTTSYTPIPTDAKDLDLELTPSSADVSTQWGPVLRYAIFQRSSRSTSPAITNTNNWSLTPLQTNDNGIANGPNYFCPTAARKLQSYDSATDFDNYVDSLRATGNTYHDIGLLWGARLMWPTGLFRSENEYTDRGGEIDRHIIFMTDGETETQAYDYTAYGLPWFDRRQTSTNSAPNQTTLNDQVNRRFAALCTAIKNNPKGITLWVINFGNGTGSATKTRLQNCATSPDYFFDASDSDELEAAFRKIADDISQLRLTK</sequence>
<feature type="domain" description="Putative Flp pilus-assembly TadG-like N-terminal" evidence="2">
    <location>
        <begin position="18"/>
        <end position="62"/>
    </location>
</feature>
<keyword evidence="1" id="KW-0472">Membrane</keyword>
<protein>
    <submittedName>
        <fullName evidence="3">Pilus assembly protein TadG</fullName>
    </submittedName>
</protein>
<keyword evidence="1" id="KW-1133">Transmembrane helix</keyword>
<keyword evidence="4" id="KW-1185">Reference proteome</keyword>
<reference evidence="3 4" key="1">
    <citation type="submission" date="2018-07" db="EMBL/GenBank/DDBJ databases">
        <title>a novel species of Sphingomonas isolated from the rhizosphere soil of Araceae plant.</title>
        <authorList>
            <person name="Zhiyong W."/>
            <person name="Qinglan Z."/>
            <person name="Zhiwei F."/>
            <person name="Ding X."/>
            <person name="Gejiao W."/>
            <person name="Shixue Z."/>
        </authorList>
    </citation>
    <scope>NUCLEOTIDE SEQUENCE [LARGE SCALE GENOMIC DNA]</scope>
    <source>
        <strain evidence="3 4">WZY 27</strain>
    </source>
</reference>
<gene>
    <name evidence="3" type="ORF">DVW87_07835</name>
</gene>
<dbReference type="AlphaFoldDB" id="A0A369VUQ7"/>
<dbReference type="Gene3D" id="3.40.50.410">
    <property type="entry name" value="von Willebrand factor, type A domain"/>
    <property type="match status" value="2"/>
</dbReference>
<name>A0A369VUQ7_9SPHN</name>
<evidence type="ECO:0000256" key="1">
    <source>
        <dbReference type="SAM" id="Phobius"/>
    </source>
</evidence>
<organism evidence="3 4">
    <name type="scientific">Sphingomonas aracearum</name>
    <dbReference type="NCBI Taxonomy" id="2283317"/>
    <lineage>
        <taxon>Bacteria</taxon>
        <taxon>Pseudomonadati</taxon>
        <taxon>Pseudomonadota</taxon>
        <taxon>Alphaproteobacteria</taxon>
        <taxon>Sphingomonadales</taxon>
        <taxon>Sphingomonadaceae</taxon>
        <taxon>Sphingomonas</taxon>
    </lineage>
</organism>
<dbReference type="Proteomes" id="UP000253918">
    <property type="component" value="Unassembled WGS sequence"/>
</dbReference>
<feature type="transmembrane region" description="Helical" evidence="1">
    <location>
        <begin position="21"/>
        <end position="39"/>
    </location>
</feature>